<reference evidence="9" key="1">
    <citation type="submission" date="2022-04" db="EMBL/GenBank/DDBJ databases">
        <authorList>
            <person name="Seo M.-J."/>
        </authorList>
    </citation>
    <scope>NUCLEOTIDE SEQUENCE</scope>
    <source>
        <strain evidence="9">MBLB2552</strain>
    </source>
</reference>
<dbReference type="AlphaFoldDB" id="A0A9X1XXS1"/>
<sequence length="284" mass="31314">MAHNKGNNHRGNGKPAPSNKTAYNRTTQGKKNAGKGNAGKSVAGKGKDRGTAKSGLIFVISLILIGALVITLAIVFLKDSGSTSLKDLPNYTEIKGNYAAEGLKYEKQPHLGDPSAKVKVIEFADFKCPACKKWEEIYMSQLQKDYIDTGKMELFFTNYAFIDRDSIMAASAGEAIAAQSNEKFWEFKSKLYANQGEETKIWATPDFLLNFVKKNLEGIDYDRFEKDLKEHTYMLPVKEDFKTAGYYGVNGTPQFMVNGELLPSSSYEELAAAIEAELAKVGGK</sequence>
<feature type="compositionally biased region" description="Polar residues" evidence="6">
    <location>
        <begin position="18"/>
        <end position="27"/>
    </location>
</feature>
<dbReference type="PANTHER" id="PTHR13887:SF14">
    <property type="entry name" value="DISULFIDE BOND FORMATION PROTEIN D"/>
    <property type="match status" value="1"/>
</dbReference>
<feature type="transmembrane region" description="Helical" evidence="7">
    <location>
        <begin position="55"/>
        <end position="77"/>
    </location>
</feature>
<evidence type="ECO:0000259" key="8">
    <source>
        <dbReference type="PROSITE" id="PS51352"/>
    </source>
</evidence>
<dbReference type="Pfam" id="PF13462">
    <property type="entry name" value="Thioredoxin_4"/>
    <property type="match status" value="1"/>
</dbReference>
<feature type="domain" description="Thioredoxin" evidence="8">
    <location>
        <begin position="82"/>
        <end position="279"/>
    </location>
</feature>
<evidence type="ECO:0000256" key="4">
    <source>
        <dbReference type="ARBA" id="ARBA00023157"/>
    </source>
</evidence>
<keyword evidence="7" id="KW-1133">Transmembrane helix</keyword>
<dbReference type="GO" id="GO:0016491">
    <property type="term" value="F:oxidoreductase activity"/>
    <property type="evidence" value="ECO:0007669"/>
    <property type="project" value="UniProtKB-KW"/>
</dbReference>
<gene>
    <name evidence="9" type="ORF">M0651_08660</name>
</gene>
<feature type="region of interest" description="Disordered" evidence="6">
    <location>
        <begin position="1"/>
        <end position="48"/>
    </location>
</feature>
<dbReference type="PROSITE" id="PS51352">
    <property type="entry name" value="THIOREDOXIN_2"/>
    <property type="match status" value="1"/>
</dbReference>
<name>A0A9X1XXS1_9BACL</name>
<keyword evidence="5" id="KW-0676">Redox-active center</keyword>
<keyword evidence="10" id="KW-1185">Reference proteome</keyword>
<keyword evidence="2" id="KW-0732">Signal</keyword>
<dbReference type="InterPro" id="IPR013766">
    <property type="entry name" value="Thioredoxin_domain"/>
</dbReference>
<comment type="caution">
    <text evidence="9">The sequence shown here is derived from an EMBL/GenBank/DDBJ whole genome shotgun (WGS) entry which is preliminary data.</text>
</comment>
<keyword evidence="7" id="KW-0812">Transmembrane</keyword>
<evidence type="ECO:0000256" key="5">
    <source>
        <dbReference type="ARBA" id="ARBA00023284"/>
    </source>
</evidence>
<feature type="compositionally biased region" description="Low complexity" evidence="6">
    <location>
        <begin position="29"/>
        <end position="44"/>
    </location>
</feature>
<evidence type="ECO:0000256" key="6">
    <source>
        <dbReference type="SAM" id="MobiDB-lite"/>
    </source>
</evidence>
<dbReference type="PANTHER" id="PTHR13887">
    <property type="entry name" value="GLUTATHIONE S-TRANSFERASE KAPPA"/>
    <property type="match status" value="1"/>
</dbReference>
<evidence type="ECO:0000256" key="2">
    <source>
        <dbReference type="ARBA" id="ARBA00022729"/>
    </source>
</evidence>
<protein>
    <submittedName>
        <fullName evidence="9">DsbA family protein</fullName>
    </submittedName>
</protein>
<dbReference type="SUPFAM" id="SSF52833">
    <property type="entry name" value="Thioredoxin-like"/>
    <property type="match status" value="1"/>
</dbReference>
<dbReference type="InterPro" id="IPR012336">
    <property type="entry name" value="Thioredoxin-like_fold"/>
</dbReference>
<evidence type="ECO:0000313" key="9">
    <source>
        <dbReference type="EMBL" id="MCK8487239.1"/>
    </source>
</evidence>
<evidence type="ECO:0000256" key="7">
    <source>
        <dbReference type="SAM" id="Phobius"/>
    </source>
</evidence>
<dbReference type="InterPro" id="IPR036249">
    <property type="entry name" value="Thioredoxin-like_sf"/>
</dbReference>
<keyword evidence="7" id="KW-0472">Membrane</keyword>
<evidence type="ECO:0000256" key="3">
    <source>
        <dbReference type="ARBA" id="ARBA00023002"/>
    </source>
</evidence>
<keyword evidence="3" id="KW-0560">Oxidoreductase</keyword>
<dbReference type="Gene3D" id="3.40.30.10">
    <property type="entry name" value="Glutaredoxin"/>
    <property type="match status" value="1"/>
</dbReference>
<accession>A0A9X1XXS1</accession>
<dbReference type="Proteomes" id="UP001139534">
    <property type="component" value="Unassembled WGS sequence"/>
</dbReference>
<evidence type="ECO:0000313" key="10">
    <source>
        <dbReference type="Proteomes" id="UP001139534"/>
    </source>
</evidence>
<dbReference type="RefSeq" id="WP_248551446.1">
    <property type="nucleotide sequence ID" value="NZ_JALPRK010000006.1"/>
</dbReference>
<organism evidence="9 10">
    <name type="scientific">Paenibacillus mellifer</name>
    <dbReference type="NCBI Taxonomy" id="2937794"/>
    <lineage>
        <taxon>Bacteria</taxon>
        <taxon>Bacillati</taxon>
        <taxon>Bacillota</taxon>
        <taxon>Bacilli</taxon>
        <taxon>Bacillales</taxon>
        <taxon>Paenibacillaceae</taxon>
        <taxon>Paenibacillus</taxon>
    </lineage>
</organism>
<proteinExistence type="inferred from homology"/>
<dbReference type="EMBL" id="JALPRK010000006">
    <property type="protein sequence ID" value="MCK8487239.1"/>
    <property type="molecule type" value="Genomic_DNA"/>
</dbReference>
<feature type="compositionally biased region" description="Basic residues" evidence="6">
    <location>
        <begin position="1"/>
        <end position="12"/>
    </location>
</feature>
<evidence type="ECO:0000256" key="1">
    <source>
        <dbReference type="ARBA" id="ARBA00005791"/>
    </source>
</evidence>
<comment type="similarity">
    <text evidence="1">Belongs to the thioredoxin family. DsbA subfamily.</text>
</comment>
<keyword evidence="4" id="KW-1015">Disulfide bond</keyword>